<dbReference type="InterPro" id="IPR001764">
    <property type="entry name" value="Glyco_hydro_3_N"/>
</dbReference>
<gene>
    <name evidence="13" type="ORF">PCON_08348</name>
</gene>
<evidence type="ECO:0000256" key="6">
    <source>
        <dbReference type="ARBA" id="ARBA00023180"/>
    </source>
</evidence>
<dbReference type="Gene3D" id="2.60.120.260">
    <property type="entry name" value="Galactose-binding domain-like"/>
    <property type="match status" value="1"/>
</dbReference>
<dbReference type="SMART" id="SM01217">
    <property type="entry name" value="Fn3_like"/>
    <property type="match status" value="1"/>
</dbReference>
<evidence type="ECO:0000256" key="1">
    <source>
        <dbReference type="ARBA" id="ARBA00000448"/>
    </source>
</evidence>
<dbReference type="Proteomes" id="UP000018144">
    <property type="component" value="Unassembled WGS sequence"/>
</dbReference>
<dbReference type="InterPro" id="IPR026891">
    <property type="entry name" value="Fn3-like"/>
</dbReference>
<dbReference type="UniPathway" id="UPA00696"/>
<reference evidence="13 14" key="1">
    <citation type="journal article" date="2013" name="PLoS Genet.">
        <title>The genome and development-dependent transcriptomes of Pyronema confluens: a window into fungal evolution.</title>
        <authorList>
            <person name="Traeger S."/>
            <person name="Altegoer F."/>
            <person name="Freitag M."/>
            <person name="Gabaldon T."/>
            <person name="Kempken F."/>
            <person name="Kumar A."/>
            <person name="Marcet-Houben M."/>
            <person name="Poggeler S."/>
            <person name="Stajich J.E."/>
            <person name="Nowrousian M."/>
        </authorList>
    </citation>
    <scope>NUCLEOTIDE SEQUENCE [LARGE SCALE GENOMIC DNA]</scope>
    <source>
        <strain evidence="14">CBS 100304</strain>
        <tissue evidence="13">Vegetative mycelium</tissue>
    </source>
</reference>
<comment type="similarity">
    <text evidence="3 10">Belongs to the glycosyl hydrolase 3 family.</text>
</comment>
<keyword evidence="5 10" id="KW-0378">Hydrolase</keyword>
<dbReference type="Pfam" id="PF00933">
    <property type="entry name" value="Glyco_hydro_3"/>
    <property type="match status" value="1"/>
</dbReference>
<organism evidence="13 14">
    <name type="scientific">Pyronema omphalodes (strain CBS 100304)</name>
    <name type="common">Pyronema confluens</name>
    <dbReference type="NCBI Taxonomy" id="1076935"/>
    <lineage>
        <taxon>Eukaryota</taxon>
        <taxon>Fungi</taxon>
        <taxon>Dikarya</taxon>
        <taxon>Ascomycota</taxon>
        <taxon>Pezizomycotina</taxon>
        <taxon>Pezizomycetes</taxon>
        <taxon>Pezizales</taxon>
        <taxon>Pyronemataceae</taxon>
        <taxon>Pyronema</taxon>
    </lineage>
</organism>
<dbReference type="InterPro" id="IPR002772">
    <property type="entry name" value="Glyco_hydro_3_C"/>
</dbReference>
<comment type="pathway">
    <text evidence="2 10">Glycan metabolism; cellulose degradation.</text>
</comment>
<dbReference type="STRING" id="1076935.U4L0K2"/>
<proteinExistence type="inferred from homology"/>
<evidence type="ECO:0000256" key="8">
    <source>
        <dbReference type="ARBA" id="ARBA00023295"/>
    </source>
</evidence>
<keyword evidence="9 10" id="KW-0624">Polysaccharide degradation</keyword>
<sequence>MDEWVSSKLSQLTLEEKAFMLSGVDTSDGPIGIRGGTMVDGTTAAMAPSAVSLSATWDLDIISKLGDLLATEMRDKKADILLAPTVCLHRSPLGGRNFESLSGDDPFLGGKMAAEYIKAVQKHDIGATIKHFAANDQETGRFKVDQQMEERCLRELHLVPFQMAVREADPWCVMGSYSKINGTYASNNKWLLDDVLRKEWGYKGVVMSDWFGMNSIVPSVQAGMDLEMPGPPRKRGRNLVDAMTKGFMKEEDLDTCVERILRLIHKTGKHKHPNRPEEPEEAHDRPEHRTFLRQAAGDGIVLLKNDAGLLPLGPRLNAIKQIAFIGPNANESVAAGGGSAALNPHYRQRPYEQFVNNAALYYPDLVVKHAKGCLSNKFVPLFPETCVSPQNGQHGMFMEYYDNMEFRGPAVHSAHRTSTLLSCYDNLPQQIFKPGMRYSYRATGLLTPKTSGKHTFSMGTCGPGRMLLNGVIIIDIMDRNKDSERSEMFMGYASPEQRVEWEMIAGETYTVTVEGISRELDHIPVHYTDELYRDEVMDGSRVGFMEEVKEDLMGEAVILAEQSDIVVLVVGKNIEWESESYDMKSMELPGRQDELIERILATNPNTIIVNQSGTPISMPWLRYATTVVQAWYQGQELGNALFDILTGAINPSGKLPVTFPKRLEDTPCFGNYPGENNRVVYEEGIYLGYRHYDKAKVAPQFPFGFGLSYTTFEYSSLRVSAPVFKDGTKLLVEVEIKNVGERFGKEVVQFYVSQVSVSGLPRPVKELKGFAKVSLDPGEAKTASCELDKYALGYYNTEKRSWVVDENAEFEVRAAASSADIRCTATFRVQEGLSWVN</sequence>
<evidence type="ECO:0000256" key="4">
    <source>
        <dbReference type="ARBA" id="ARBA00012744"/>
    </source>
</evidence>
<dbReference type="SUPFAM" id="SSF52279">
    <property type="entry name" value="Beta-D-glucan exohydrolase, C-terminal domain"/>
    <property type="match status" value="1"/>
</dbReference>
<accession>U4L0K2</accession>
<dbReference type="InterPro" id="IPR036881">
    <property type="entry name" value="Glyco_hydro_3_C_sf"/>
</dbReference>
<evidence type="ECO:0000256" key="3">
    <source>
        <dbReference type="ARBA" id="ARBA00005336"/>
    </source>
</evidence>
<evidence type="ECO:0000259" key="12">
    <source>
        <dbReference type="PROSITE" id="PS51820"/>
    </source>
</evidence>
<evidence type="ECO:0000256" key="2">
    <source>
        <dbReference type="ARBA" id="ARBA00004987"/>
    </source>
</evidence>
<keyword evidence="8 10" id="KW-0326">Glycosidase</keyword>
<feature type="region of interest" description="Disordered" evidence="11">
    <location>
        <begin position="267"/>
        <end position="286"/>
    </location>
</feature>
<dbReference type="OrthoDB" id="47059at2759"/>
<dbReference type="OMA" id="WYQGQEQ"/>
<keyword evidence="7 10" id="KW-0119">Carbohydrate metabolism</keyword>
<dbReference type="EMBL" id="HF935429">
    <property type="protein sequence ID" value="CCX08755.1"/>
    <property type="molecule type" value="Genomic_DNA"/>
</dbReference>
<dbReference type="PRINTS" id="PR00133">
    <property type="entry name" value="GLHYDRLASE3"/>
</dbReference>
<dbReference type="PANTHER" id="PTHR42715:SF3">
    <property type="entry name" value="BETA-GLUCOSIDASE B-RELATED"/>
    <property type="match status" value="1"/>
</dbReference>
<evidence type="ECO:0000256" key="10">
    <source>
        <dbReference type="RuleBase" id="RU361161"/>
    </source>
</evidence>
<dbReference type="Pfam" id="PF07691">
    <property type="entry name" value="PA14"/>
    <property type="match status" value="1"/>
</dbReference>
<evidence type="ECO:0000313" key="14">
    <source>
        <dbReference type="Proteomes" id="UP000018144"/>
    </source>
</evidence>
<dbReference type="AlphaFoldDB" id="U4L0K2"/>
<dbReference type="InterPro" id="IPR036962">
    <property type="entry name" value="Glyco_hydro_3_N_sf"/>
</dbReference>
<dbReference type="Gene3D" id="3.40.50.1700">
    <property type="entry name" value="Glycoside hydrolase family 3 C-terminal domain"/>
    <property type="match status" value="1"/>
</dbReference>
<comment type="catalytic activity">
    <reaction evidence="1 10">
        <text>Hydrolysis of terminal, non-reducing beta-D-glucosyl residues with release of beta-D-glucose.</text>
        <dbReference type="EC" id="3.2.1.21"/>
    </reaction>
</comment>
<dbReference type="FunFam" id="2.60.40.10:FF:000495">
    <property type="entry name" value="Periplasmic beta-glucosidase"/>
    <property type="match status" value="1"/>
</dbReference>
<dbReference type="SMART" id="SM00758">
    <property type="entry name" value="PA14"/>
    <property type="match status" value="1"/>
</dbReference>
<dbReference type="PANTHER" id="PTHR42715">
    <property type="entry name" value="BETA-GLUCOSIDASE"/>
    <property type="match status" value="1"/>
</dbReference>
<dbReference type="Gene3D" id="3.20.20.300">
    <property type="entry name" value="Glycoside hydrolase, family 3, N-terminal domain"/>
    <property type="match status" value="1"/>
</dbReference>
<keyword evidence="14" id="KW-1185">Reference proteome</keyword>
<dbReference type="GO" id="GO:0008422">
    <property type="term" value="F:beta-glucosidase activity"/>
    <property type="evidence" value="ECO:0007669"/>
    <property type="project" value="UniProtKB-EC"/>
</dbReference>
<dbReference type="GO" id="GO:0030245">
    <property type="term" value="P:cellulose catabolic process"/>
    <property type="evidence" value="ECO:0007669"/>
    <property type="project" value="UniProtKB-UniPathway"/>
</dbReference>
<feature type="domain" description="PA14" evidence="12">
    <location>
        <begin position="391"/>
        <end position="541"/>
    </location>
</feature>
<dbReference type="Gene3D" id="2.60.40.10">
    <property type="entry name" value="Immunoglobulins"/>
    <property type="match status" value="1"/>
</dbReference>
<feature type="compositionally biased region" description="Basic and acidic residues" evidence="11">
    <location>
        <begin position="274"/>
        <end position="286"/>
    </location>
</feature>
<dbReference type="InterPro" id="IPR019800">
    <property type="entry name" value="Glyco_hydro_3_AS"/>
</dbReference>
<evidence type="ECO:0000256" key="5">
    <source>
        <dbReference type="ARBA" id="ARBA00022801"/>
    </source>
</evidence>
<dbReference type="SUPFAM" id="SSF51445">
    <property type="entry name" value="(Trans)glycosidases"/>
    <property type="match status" value="1"/>
</dbReference>
<evidence type="ECO:0000256" key="7">
    <source>
        <dbReference type="ARBA" id="ARBA00023277"/>
    </source>
</evidence>
<name>U4L0K2_PYROM</name>
<dbReference type="EC" id="3.2.1.21" evidence="4 10"/>
<keyword evidence="6" id="KW-0325">Glycoprotein</keyword>
<dbReference type="InterPro" id="IPR050288">
    <property type="entry name" value="Cellulose_deg_GH3"/>
</dbReference>
<dbReference type="InterPro" id="IPR017853">
    <property type="entry name" value="GH"/>
</dbReference>
<dbReference type="InterPro" id="IPR037524">
    <property type="entry name" value="PA14/GLEYA"/>
</dbReference>
<dbReference type="Pfam" id="PF14310">
    <property type="entry name" value="Fn3-like"/>
    <property type="match status" value="1"/>
</dbReference>
<protein>
    <recommendedName>
        <fullName evidence="4 10">beta-glucosidase</fullName>
        <ecNumber evidence="4 10">3.2.1.21</ecNumber>
    </recommendedName>
</protein>
<evidence type="ECO:0000256" key="11">
    <source>
        <dbReference type="SAM" id="MobiDB-lite"/>
    </source>
</evidence>
<evidence type="ECO:0000313" key="13">
    <source>
        <dbReference type="EMBL" id="CCX08755.1"/>
    </source>
</evidence>
<dbReference type="PROSITE" id="PS51820">
    <property type="entry name" value="PA14"/>
    <property type="match status" value="1"/>
</dbReference>
<dbReference type="eggNOG" id="ENOG502QR4D">
    <property type="taxonomic scope" value="Eukaryota"/>
</dbReference>
<dbReference type="PROSITE" id="PS00775">
    <property type="entry name" value="GLYCOSYL_HYDROL_F3"/>
    <property type="match status" value="1"/>
</dbReference>
<evidence type="ECO:0000256" key="9">
    <source>
        <dbReference type="ARBA" id="ARBA00023326"/>
    </source>
</evidence>
<dbReference type="InterPro" id="IPR013783">
    <property type="entry name" value="Ig-like_fold"/>
</dbReference>
<dbReference type="Pfam" id="PF01915">
    <property type="entry name" value="Glyco_hydro_3_C"/>
    <property type="match status" value="1"/>
</dbReference>
<dbReference type="InterPro" id="IPR011658">
    <property type="entry name" value="PA14_dom"/>
</dbReference>